<feature type="compositionally biased region" description="Low complexity" evidence="2">
    <location>
        <begin position="183"/>
        <end position="193"/>
    </location>
</feature>
<dbReference type="Pfam" id="PF07004">
    <property type="entry name" value="SHIPPO-rpt"/>
    <property type="match status" value="1"/>
</dbReference>
<feature type="compositionally biased region" description="Basic and acidic residues" evidence="2">
    <location>
        <begin position="2008"/>
        <end position="2020"/>
    </location>
</feature>
<feature type="region of interest" description="Disordered" evidence="2">
    <location>
        <begin position="183"/>
        <end position="202"/>
    </location>
</feature>
<organism evidence="3 4">
    <name type="scientific">Volvox africanus</name>
    <dbReference type="NCBI Taxonomy" id="51714"/>
    <lineage>
        <taxon>Eukaryota</taxon>
        <taxon>Viridiplantae</taxon>
        <taxon>Chlorophyta</taxon>
        <taxon>core chlorophytes</taxon>
        <taxon>Chlorophyceae</taxon>
        <taxon>CS clade</taxon>
        <taxon>Chlamydomonadales</taxon>
        <taxon>Volvocaceae</taxon>
        <taxon>Volvox</taxon>
    </lineage>
</organism>
<dbReference type="InterPro" id="IPR010736">
    <property type="entry name" value="SHIPPO-rpt"/>
</dbReference>
<feature type="region of interest" description="Disordered" evidence="2">
    <location>
        <begin position="522"/>
        <end position="558"/>
    </location>
</feature>
<feature type="compositionally biased region" description="Low complexity" evidence="2">
    <location>
        <begin position="524"/>
        <end position="535"/>
    </location>
</feature>
<feature type="region of interest" description="Disordered" evidence="2">
    <location>
        <begin position="1677"/>
        <end position="1709"/>
    </location>
</feature>
<accession>A0ABQ5SIX5</accession>
<feature type="compositionally biased region" description="Basic and acidic residues" evidence="2">
    <location>
        <begin position="536"/>
        <end position="550"/>
    </location>
</feature>
<feature type="compositionally biased region" description="Basic and acidic residues" evidence="2">
    <location>
        <begin position="896"/>
        <end position="908"/>
    </location>
</feature>
<proteinExistence type="predicted"/>
<feature type="region of interest" description="Disordered" evidence="2">
    <location>
        <begin position="678"/>
        <end position="744"/>
    </location>
</feature>
<sequence length="2285" mass="245897">MDEHATSNKILSVHTEALRVQHLRQIFRQRRAAVASSAADTSTETEVRPTLAPQIQTTRKNPIHEEIPLDVSAGYRPIIHSIAAQYAQFSKTPASGQATGMASAGDHRRRRRSILFAPSSGGIARRPAVGDKMYYADIDGASDWTSRGIRNRIGVMPVADLREQWQEQQRQRRLLSQLERQQLPAGRLQQQQPVAGAGLHEDSRKSSWYEDVCTVVRSTDGPSMGMAVAGVTCASDSPMTLYGYAASGASSSPYIATAWGNVNEGGATAPRFKMSGAADVASTTAAAVAAAAANLSTLLATASSALGNQPTTTAPDRRDHTPLRQPRKPIYAPDQDPAFENRMPVFRNLTNQQQVERRGSRPSAAAAVADALGTSAGGIRTATHASIPAGHRNFRHIKRADKGPVMDGTADADAGCSTFAETHVLQPAELAKPSTGRASSAGRTKNSSGVCRVPLVYDMLTQVDVHVPDVRLVRPRSATVVMGRSKRGLDEASQILDARPALDVRETLLRKRAPSVSFAATAYGSRSGSPRASSRCGRDKGADVEVDLGKRGQQGPWAFGSRRRRIGISQHIGVRDNILYGAAAATSTALNSPLRRTEDPAAVADGPTGQPAQRDRSRSCGGSRRRWSRLGGCPGGDGDGERDEGHEGGRPAIQATAEPTPSAPVTVFSRARRFLREETNETAPSAGSKWQGSGTEGLKGHADRAVTGQRQHTRGDAAQPGHGGSGDNGEAADTATAEGGGGRGKAPFTVSASMAPLQLDEAYRAVLPRVTSAVISATSRHLDWLPPQAIARVTQEQQQAWGTTRRRSTSRHIRGAATALGAVQGIGDLIDHDGTVRGSLTTSSVNRSRSAPPGLRDNRGWRRCSGTAKGRAGTMGGAVDGSMTGSGSPGAVGVMSRDDTRSIRGDCLRRRRRTTSATRHASTAGSGPVEHDKDIGGGARGSMTDACGTGGEDTSKGSQSAASGSLRSRKHCEPLREPMATPKDLAEAIAFVRPRVQAVQFAHRSVAEDMRRELKERRKRQLLKAQELQEQLRNQTVEELWPATAAQMRRRERLQALSRRRRDLDAGHRGNGDSYDQPILLQSPPEGGDEALQMRWQDGALIQPPRRPWELAHDVPQATGSLASVQATTISGMAIGAAQYVAAPDPSSVPAGVGSSVRTIPITNCQAAATMQPETAPFHGFPADASPSPSPEPTGRMEVVAAAPYRVPPMCRALSPERPPHFMASTHLTLGNLMSPTSSAVAVKALAASPTSPAPTDSRSCEHRQQVLLRQTSYALVEKRAPGVSFSPIRQVQQPQPRYSREPGPGHYDPDVADSALSRLIRSPAAVFGTARRDLNSSPTRHGGGSGSGSGVVTADVAWLDRDPASALDFTRRRVPAALILPETVAAPAPSSAGGDEGAGQPTLLDVRFTLVEPRVRGAPIMLKPPSPAVQVSYEDGELLERIAGPADPWVIDLATRPRRPAWGFPSLGRADSVERLVSRHVLDLRPVYDLVHRRLVGAPDFARTPERNAGEAERLRRLRRQPGIGEYDMEMAWSYLCRRAPQILMRLAAPRWREEDRIQGDTDGAAVVRQRQQALLELSQALDYIRPRPPAWTFAPIVRVVRRDTADPRVRGVGFGPLLSWDVNLVLVRRRLPGVLPFDVGRSRRATLLDSRILEAVRHLAPGYYEAEQAWRAAQPGPRAADFSRGPGRVVDTDGQPSPDERGDLPQGARLSLDAAAAKDATLPRRNRGAPAPMVLALGRSRALPADPAYDGRTTHLPLPNPDLDLPTRPRIRNVVLEGTLGHQPLVPEPSLTEALRGPGAYFPADSDQALAVVGPAARVVDFGIGPQRDMLLGRDRQDMKEVLEGNRLVLLPHLALDFVRTRPRAAVIQPPHVYSAGASQDLPYLHALYDVEPGLGIVLRRAPGQLDFGTRPGRDLHLAWPAGIYPADSPNNRAVAWLGVDDVPLTQLAGFRRAAGAPDFARTRPRTPPGKGESEGQRLLDLDPDAARDRLRRQPPRPPNLALGRAHVDPTGEGPDRDLTAWLSYRPRLDAVRRHLVPPLDVPMAHQISRDQALKADPRIGDDATGDLDGGVYRVRYRLVQRSAPAIDFGRATGAEVRTGLAPGAVPVDLDAGNMLLLEPRLPTGWRPPHHSAGSPTRQPFGRGEGRWERPGADPAYRFLSTVGDEGPALYLRFSADDLALLRRRATAANAPAAAWGWMTSRRDAQVMQPDPARAPRPRLPSPAISRVATQLVQQLPAPASELELLKNNPASDPRVVAIRRRDRVLQRMLDKIKAQRAALADI</sequence>
<feature type="compositionally biased region" description="Polar residues" evidence="2">
    <location>
        <begin position="681"/>
        <end position="693"/>
    </location>
</feature>
<comment type="caution">
    <text evidence="3">The sequence shown here is derived from an EMBL/GenBank/DDBJ whole genome shotgun (WGS) entry which is preliminary data.</text>
</comment>
<evidence type="ECO:0000313" key="4">
    <source>
        <dbReference type="Proteomes" id="UP001165090"/>
    </source>
</evidence>
<dbReference type="Proteomes" id="UP001165090">
    <property type="component" value="Unassembled WGS sequence"/>
</dbReference>
<evidence type="ECO:0000256" key="1">
    <source>
        <dbReference type="SAM" id="Coils"/>
    </source>
</evidence>
<gene>
    <name evidence="3" type="ORF">VaNZ11_014228</name>
</gene>
<feature type="region of interest" description="Disordered" evidence="2">
    <location>
        <begin position="1058"/>
        <end position="1079"/>
    </location>
</feature>
<feature type="compositionally biased region" description="Basic and acidic residues" evidence="2">
    <location>
        <begin position="1974"/>
        <end position="1991"/>
    </location>
</feature>
<feature type="region of interest" description="Disordered" evidence="2">
    <location>
        <begin position="840"/>
        <end position="977"/>
    </location>
</feature>
<feature type="coiled-coil region" evidence="1">
    <location>
        <begin position="1011"/>
        <end position="1038"/>
    </location>
</feature>
<feature type="region of interest" description="Disordered" evidence="2">
    <location>
        <begin position="1286"/>
        <end position="1308"/>
    </location>
</feature>
<feature type="compositionally biased region" description="Low complexity" evidence="2">
    <location>
        <begin position="915"/>
        <end position="927"/>
    </location>
</feature>
<protein>
    <submittedName>
        <fullName evidence="3">Uncharacterized protein</fullName>
    </submittedName>
</protein>
<feature type="region of interest" description="Disordered" evidence="2">
    <location>
        <begin position="590"/>
        <end position="666"/>
    </location>
</feature>
<feature type="compositionally biased region" description="Polar residues" evidence="2">
    <location>
        <begin position="956"/>
        <end position="966"/>
    </location>
</feature>
<evidence type="ECO:0000313" key="3">
    <source>
        <dbReference type="EMBL" id="GLI69719.1"/>
    </source>
</evidence>
<feature type="region of interest" description="Disordered" evidence="2">
    <location>
        <begin position="1331"/>
        <end position="1351"/>
    </location>
</feature>
<dbReference type="EMBL" id="BSDZ01000086">
    <property type="protein sequence ID" value="GLI69719.1"/>
    <property type="molecule type" value="Genomic_DNA"/>
</dbReference>
<feature type="compositionally biased region" description="Polar residues" evidence="2">
    <location>
        <begin position="1288"/>
        <end position="1297"/>
    </location>
</feature>
<evidence type="ECO:0000256" key="2">
    <source>
        <dbReference type="SAM" id="MobiDB-lite"/>
    </source>
</evidence>
<feature type="region of interest" description="Disordered" evidence="2">
    <location>
        <begin position="2126"/>
        <end position="2151"/>
    </location>
</feature>
<feature type="region of interest" description="Disordered" evidence="2">
    <location>
        <begin position="306"/>
        <end position="339"/>
    </location>
</feature>
<name>A0ABQ5SIX5_9CHLO</name>
<keyword evidence="1" id="KW-0175">Coiled coil</keyword>
<reference evidence="3 4" key="1">
    <citation type="journal article" date="2023" name="IScience">
        <title>Expanded male sex-determining region conserved during the evolution of homothallism in the green alga Volvox.</title>
        <authorList>
            <person name="Yamamoto K."/>
            <person name="Matsuzaki R."/>
            <person name="Mahakham W."/>
            <person name="Heman W."/>
            <person name="Sekimoto H."/>
            <person name="Kawachi M."/>
            <person name="Minakuchi Y."/>
            <person name="Toyoda A."/>
            <person name="Nozaki H."/>
        </authorList>
    </citation>
    <scope>NUCLEOTIDE SEQUENCE [LARGE SCALE GENOMIC DNA]</scope>
    <source>
        <strain evidence="3 4">NIES-4468</strain>
    </source>
</reference>
<keyword evidence="4" id="KW-1185">Reference proteome</keyword>
<feature type="compositionally biased region" description="Polar residues" evidence="2">
    <location>
        <begin position="840"/>
        <end position="849"/>
    </location>
</feature>
<feature type="region of interest" description="Disordered" evidence="2">
    <location>
        <begin position="1958"/>
        <end position="2020"/>
    </location>
</feature>
<feature type="compositionally biased region" description="Low complexity" evidence="2">
    <location>
        <begin position="728"/>
        <end position="737"/>
    </location>
</feature>
<feature type="compositionally biased region" description="Basic and acidic residues" evidence="2">
    <location>
        <begin position="1062"/>
        <end position="1071"/>
    </location>
</feature>